<evidence type="ECO:0000256" key="8">
    <source>
        <dbReference type="PIRNR" id="PIRNR011789"/>
    </source>
</evidence>
<evidence type="ECO:0000256" key="1">
    <source>
        <dbReference type="ARBA" id="ARBA00008078"/>
    </source>
</evidence>
<dbReference type="OrthoDB" id="10249562at2759"/>
<evidence type="ECO:0000256" key="9">
    <source>
        <dbReference type="PIRSR" id="PIRSR011789-1"/>
    </source>
</evidence>
<comment type="similarity">
    <text evidence="1 8">Belongs to the tRNA-intron endonuclease family.</text>
</comment>
<dbReference type="EC" id="4.6.1.16" evidence="2 8"/>
<keyword evidence="3 8" id="KW-0819">tRNA processing</keyword>
<feature type="active site" evidence="9">
    <location>
        <position position="274"/>
    </location>
</feature>
<dbReference type="InterPro" id="IPR006676">
    <property type="entry name" value="tRNA_splic"/>
</dbReference>
<dbReference type="Pfam" id="PF01974">
    <property type="entry name" value="tRNA_int_endo"/>
    <property type="match status" value="1"/>
</dbReference>
<dbReference type="InterPro" id="IPR036167">
    <property type="entry name" value="tRNA_intron_Endo_cat-like_sf"/>
</dbReference>
<name>A0A642V9B2_9ASCO</name>
<evidence type="ECO:0000256" key="7">
    <source>
        <dbReference type="ARBA" id="ARBA00071058"/>
    </source>
</evidence>
<comment type="function">
    <text evidence="5">Constitutes one of the two catalytic subunit of the tRNA-splicing endonuclease complex, a complex responsible for identification and cleavage of the splice sites in pre-tRNA. It cleaves pre-tRNA at the 5'- and 3'-splice sites to release the intron. The products are an intron and two tRNA half-molecules bearing 2',3'-cyclic phosphate and 5'-OH termini. There are no conserved sequences at the splice sites, but the intron is invariably located at the same site in the gene, placing the splice sites an invariant distance from the constant structural features of the tRNA body. This subunit may anchor the endonuclease complex to the nuclear membrane. Probably carries the active site for 5'-splice site cleavage.</text>
</comment>
<evidence type="ECO:0000313" key="12">
    <source>
        <dbReference type="EMBL" id="KAA8916167.1"/>
    </source>
</evidence>
<organism evidence="12 13">
    <name type="scientific">Trichomonascus ciferrii</name>
    <dbReference type="NCBI Taxonomy" id="44093"/>
    <lineage>
        <taxon>Eukaryota</taxon>
        <taxon>Fungi</taxon>
        <taxon>Dikarya</taxon>
        <taxon>Ascomycota</taxon>
        <taxon>Saccharomycotina</taxon>
        <taxon>Dipodascomycetes</taxon>
        <taxon>Dipodascales</taxon>
        <taxon>Trichomonascaceae</taxon>
        <taxon>Trichomonascus</taxon>
        <taxon>Trichomonascus ciferrii complex</taxon>
    </lineage>
</organism>
<dbReference type="GO" id="GO:0000379">
    <property type="term" value="P:tRNA-type intron splice site recognition and cleavage"/>
    <property type="evidence" value="ECO:0007669"/>
    <property type="project" value="TreeGrafter"/>
</dbReference>
<keyword evidence="4 8" id="KW-0456">Lyase</keyword>
<feature type="domain" description="tRNA intron endonuclease catalytic" evidence="11">
    <location>
        <begin position="236"/>
        <end position="315"/>
    </location>
</feature>
<dbReference type="NCBIfam" id="TIGR00324">
    <property type="entry name" value="endA"/>
    <property type="match status" value="1"/>
</dbReference>
<keyword evidence="13" id="KW-1185">Reference proteome</keyword>
<evidence type="ECO:0000256" key="6">
    <source>
        <dbReference type="ARBA" id="ARBA00062061"/>
    </source>
</evidence>
<evidence type="ECO:0000256" key="10">
    <source>
        <dbReference type="SAM" id="MobiDB-lite"/>
    </source>
</evidence>
<evidence type="ECO:0000313" key="13">
    <source>
        <dbReference type="Proteomes" id="UP000761534"/>
    </source>
</evidence>
<protein>
    <recommendedName>
        <fullName evidence="7 8">tRNA-splicing endonuclease subunit Sen2</fullName>
        <ecNumber evidence="2 8">4.6.1.16</ecNumber>
    </recommendedName>
</protein>
<sequence length="349" mass="40070">MGKKQSLNSFYKYPLPVAVKPLPQVIPHNPLSIVYCLWEYLFPTSPKSILCHGKLTDRGFVVVDDEYGINTLWSMGFFGKGTFSRSEPTWFVRTARRLGLSGGEKLTAEDVTSARRQQRKKFKQERAKQEKQELERLKALENGQPDPIVDADSIPPPSEKQLGSITPDVNNSVKKEATLNERDSAIVSNGELVQLEYLQLMPSEALFLSVLGCLEIDKCTNHQELFEYFIASDDHFLYDYIVYHHFRSRGWCVRSGVKFGTDYLIYRRGPPFSHAEFGILVMPTNEAPEKDWWWNTSVGRVVGGVKKTLVFCYVTLPESREGMSLEQILKASFVREVVYRRWVPTRNRD</sequence>
<dbReference type="Proteomes" id="UP000761534">
    <property type="component" value="Unassembled WGS sequence"/>
</dbReference>
<dbReference type="Gene3D" id="3.40.1350.10">
    <property type="match status" value="1"/>
</dbReference>
<feature type="region of interest" description="Disordered" evidence="10">
    <location>
        <begin position="142"/>
        <end position="167"/>
    </location>
</feature>
<proteinExistence type="inferred from homology"/>
<evidence type="ECO:0000256" key="4">
    <source>
        <dbReference type="ARBA" id="ARBA00023239"/>
    </source>
</evidence>
<comment type="caution">
    <text evidence="12">The sequence shown here is derived from an EMBL/GenBank/DDBJ whole genome shotgun (WGS) entry which is preliminary data.</text>
</comment>
<dbReference type="InterPro" id="IPR011856">
    <property type="entry name" value="tRNA_endonuc-like_dom_sf"/>
</dbReference>
<evidence type="ECO:0000259" key="11">
    <source>
        <dbReference type="Pfam" id="PF01974"/>
    </source>
</evidence>
<evidence type="ECO:0000256" key="5">
    <source>
        <dbReference type="ARBA" id="ARBA00054838"/>
    </source>
</evidence>
<dbReference type="InterPro" id="IPR006677">
    <property type="entry name" value="tRNA_intron_Endonuc_cat-like"/>
</dbReference>
<feature type="active site" evidence="9">
    <location>
        <position position="266"/>
    </location>
</feature>
<dbReference type="PIRSF" id="PIRSF011789">
    <property type="entry name" value="tRNA_splic_SEN2"/>
    <property type="match status" value="1"/>
</dbReference>
<dbReference type="SUPFAM" id="SSF53032">
    <property type="entry name" value="tRNA-intron endonuclease catalytic domain-like"/>
    <property type="match status" value="1"/>
</dbReference>
<dbReference type="InterPro" id="IPR016589">
    <property type="entry name" value="tRNA_splic_SEN2"/>
</dbReference>
<dbReference type="GO" id="GO:0000213">
    <property type="term" value="F:tRNA-intron lyase activity"/>
    <property type="evidence" value="ECO:0007669"/>
    <property type="project" value="UniProtKB-UniRule"/>
</dbReference>
<dbReference type="PANTHER" id="PTHR21227:SF0">
    <property type="entry name" value="TRNA-SPLICING ENDONUCLEASE SUBUNIT SEN2"/>
    <property type="match status" value="1"/>
</dbReference>
<evidence type="ECO:0000256" key="3">
    <source>
        <dbReference type="ARBA" id="ARBA00022694"/>
    </source>
</evidence>
<comment type="subunit">
    <text evidence="6">Heterotetramer composed of SEN2, SEN15, SEN34 and SEN54. Interacts directly with SEN54.</text>
</comment>
<dbReference type="CDD" id="cd22363">
    <property type="entry name" value="tRNA-intron_lyase_C"/>
    <property type="match status" value="1"/>
</dbReference>
<gene>
    <name evidence="12" type="ORF">TRICI_001658</name>
</gene>
<dbReference type="GO" id="GO:0003676">
    <property type="term" value="F:nucleic acid binding"/>
    <property type="evidence" value="ECO:0007669"/>
    <property type="project" value="InterPro"/>
</dbReference>
<dbReference type="GO" id="GO:0005737">
    <property type="term" value="C:cytoplasm"/>
    <property type="evidence" value="ECO:0007669"/>
    <property type="project" value="TreeGrafter"/>
</dbReference>
<dbReference type="AlphaFoldDB" id="A0A642V9B2"/>
<dbReference type="FunFam" id="3.40.1350.10:FF:000011">
    <property type="entry name" value="tRNA-splicing endonuclease subunit Sen2"/>
    <property type="match status" value="1"/>
</dbReference>
<dbReference type="PANTHER" id="PTHR21227">
    <property type="entry name" value="TRNA-SPLICING ENDONUCLEASE SUBUNIT SEN2"/>
    <property type="match status" value="1"/>
</dbReference>
<reference evidence="12" key="1">
    <citation type="journal article" date="2019" name="G3 (Bethesda)">
        <title>Genome Assemblies of Two Rare Opportunistic Yeast Pathogens: Diutina rugosa (syn. Candida rugosa) and Trichomonascus ciferrii (syn. Candida ciferrii).</title>
        <authorList>
            <person name="Mixao V."/>
            <person name="Saus E."/>
            <person name="Hansen A.P."/>
            <person name="Lass-Florl C."/>
            <person name="Gabaldon T."/>
        </authorList>
    </citation>
    <scope>NUCLEOTIDE SEQUENCE</scope>
    <source>
        <strain evidence="12">CBS 4856</strain>
    </source>
</reference>
<dbReference type="GO" id="GO:0000214">
    <property type="term" value="C:tRNA-intron endonuclease complex"/>
    <property type="evidence" value="ECO:0007669"/>
    <property type="project" value="UniProtKB-UniRule"/>
</dbReference>
<feature type="active site" evidence="9">
    <location>
        <position position="307"/>
    </location>
</feature>
<accession>A0A642V9B2</accession>
<dbReference type="VEuPathDB" id="FungiDB:TRICI_001658"/>
<evidence type="ECO:0000256" key="2">
    <source>
        <dbReference type="ARBA" id="ARBA00012573"/>
    </source>
</evidence>
<dbReference type="EMBL" id="SWFS01000118">
    <property type="protein sequence ID" value="KAA8916167.1"/>
    <property type="molecule type" value="Genomic_DNA"/>
</dbReference>